<dbReference type="InterPro" id="IPR018062">
    <property type="entry name" value="HTH_AraC-typ_CS"/>
</dbReference>
<dbReference type="PROSITE" id="PS01124">
    <property type="entry name" value="HTH_ARAC_FAMILY_2"/>
    <property type="match status" value="1"/>
</dbReference>
<dbReference type="PANTHER" id="PTHR43280:SF27">
    <property type="entry name" value="TRANSCRIPTIONAL REGULATOR MTLR"/>
    <property type="match status" value="1"/>
</dbReference>
<dbReference type="KEGG" id="smiz:4412673_01598"/>
<dbReference type="InterPro" id="IPR009057">
    <property type="entry name" value="Homeodomain-like_sf"/>
</dbReference>
<dbReference type="SMART" id="SM00342">
    <property type="entry name" value="HTH_ARAC"/>
    <property type="match status" value="1"/>
</dbReference>
<dbReference type="Proteomes" id="UP000215355">
    <property type="component" value="Chromosome 1"/>
</dbReference>
<dbReference type="GO" id="GO:0003700">
    <property type="term" value="F:DNA-binding transcription factor activity"/>
    <property type="evidence" value="ECO:0007669"/>
    <property type="project" value="InterPro"/>
</dbReference>
<proteinExistence type="predicted"/>
<dbReference type="InterPro" id="IPR018060">
    <property type="entry name" value="HTH_AraC"/>
</dbReference>
<dbReference type="CDD" id="cd06976">
    <property type="entry name" value="cupin_MtlR-like_N"/>
    <property type="match status" value="1"/>
</dbReference>
<accession>A0AAJ4XAP4</accession>
<dbReference type="Pfam" id="PF12833">
    <property type="entry name" value="HTH_18"/>
    <property type="match status" value="1"/>
</dbReference>
<organism evidence="5 6">
    <name type="scientific">Sphingobacterium mizutaii</name>
    <dbReference type="NCBI Taxonomy" id="1010"/>
    <lineage>
        <taxon>Bacteria</taxon>
        <taxon>Pseudomonadati</taxon>
        <taxon>Bacteroidota</taxon>
        <taxon>Sphingobacteriia</taxon>
        <taxon>Sphingobacteriales</taxon>
        <taxon>Sphingobacteriaceae</taxon>
        <taxon>Sphingobacterium</taxon>
    </lineage>
</organism>
<dbReference type="AlphaFoldDB" id="A0AAJ4XAP4"/>
<evidence type="ECO:0000313" key="6">
    <source>
        <dbReference type="Proteomes" id="UP000215355"/>
    </source>
</evidence>
<dbReference type="Gene3D" id="2.60.120.10">
    <property type="entry name" value="Jelly Rolls"/>
    <property type="match status" value="1"/>
</dbReference>
<dbReference type="EMBL" id="LT906468">
    <property type="protein sequence ID" value="SNV48703.1"/>
    <property type="molecule type" value="Genomic_DNA"/>
</dbReference>
<sequence>MKAKFHQVPKQTNTTFSIRHDVLPHFGTIWHYHPEIELHYLIKGEGLRFIGENITDFNQDELILLGSNIPHMWKCNNKLDSDGFVEAIVVHFHPDSLGKDFLGIPEAKEVRNFLQIAKQGLLITGETKDKAKKLMLKMKSEVGINKIVILLRIFELLSKSKEYEIISSSYINENFQKLDEKRINNIFTYTFNNFKRKILIEELAEISNLSVTSFCRFFKTATKKSYFEFLTEIRLNYACRELLNTNKPIKMIAEESGFENQSNFYRHFKNYIQISPLEYKIKNNIPS</sequence>
<dbReference type="SUPFAM" id="SSF51182">
    <property type="entry name" value="RmlC-like cupins"/>
    <property type="match status" value="1"/>
</dbReference>
<keyword evidence="1" id="KW-0805">Transcription regulation</keyword>
<evidence type="ECO:0000313" key="5">
    <source>
        <dbReference type="EMBL" id="SNV48703.1"/>
    </source>
</evidence>
<evidence type="ECO:0000259" key="4">
    <source>
        <dbReference type="PROSITE" id="PS01124"/>
    </source>
</evidence>
<feature type="domain" description="HTH araC/xylS-type" evidence="4">
    <location>
        <begin position="184"/>
        <end position="282"/>
    </location>
</feature>
<dbReference type="SUPFAM" id="SSF46689">
    <property type="entry name" value="Homeodomain-like"/>
    <property type="match status" value="1"/>
</dbReference>
<protein>
    <submittedName>
        <fullName evidence="5">Melibiose operon regulatory protein</fullName>
    </submittedName>
</protein>
<evidence type="ECO:0000256" key="1">
    <source>
        <dbReference type="ARBA" id="ARBA00023015"/>
    </source>
</evidence>
<dbReference type="InterPro" id="IPR011051">
    <property type="entry name" value="RmlC_Cupin_sf"/>
</dbReference>
<evidence type="ECO:0000256" key="2">
    <source>
        <dbReference type="ARBA" id="ARBA00023125"/>
    </source>
</evidence>
<name>A0AAJ4XAP4_9SPHI</name>
<keyword evidence="2" id="KW-0238">DNA-binding</keyword>
<dbReference type="RefSeq" id="WP_093095576.1">
    <property type="nucleotide sequence ID" value="NZ_FNGK01000001.1"/>
</dbReference>
<evidence type="ECO:0000256" key="3">
    <source>
        <dbReference type="ARBA" id="ARBA00023163"/>
    </source>
</evidence>
<dbReference type="InterPro" id="IPR014710">
    <property type="entry name" value="RmlC-like_jellyroll"/>
</dbReference>
<keyword evidence="3" id="KW-0804">Transcription</keyword>
<dbReference type="GO" id="GO:0043565">
    <property type="term" value="F:sequence-specific DNA binding"/>
    <property type="evidence" value="ECO:0007669"/>
    <property type="project" value="InterPro"/>
</dbReference>
<dbReference type="Gene3D" id="1.10.10.60">
    <property type="entry name" value="Homeodomain-like"/>
    <property type="match status" value="2"/>
</dbReference>
<gene>
    <name evidence="5" type="primary">melR_1</name>
    <name evidence="5" type="ORF">SAMEA4412673_01598</name>
</gene>
<dbReference type="PROSITE" id="PS00041">
    <property type="entry name" value="HTH_ARAC_FAMILY_1"/>
    <property type="match status" value="1"/>
</dbReference>
<dbReference type="PANTHER" id="PTHR43280">
    <property type="entry name" value="ARAC-FAMILY TRANSCRIPTIONAL REGULATOR"/>
    <property type="match status" value="1"/>
</dbReference>
<reference evidence="5 6" key="1">
    <citation type="submission" date="2017-06" db="EMBL/GenBank/DDBJ databases">
        <authorList>
            <consortium name="Pathogen Informatics"/>
        </authorList>
    </citation>
    <scope>NUCLEOTIDE SEQUENCE [LARGE SCALE GENOMIC DNA]</scope>
    <source>
        <strain evidence="5 6">NCTC12149</strain>
    </source>
</reference>